<evidence type="ECO:0000313" key="3">
    <source>
        <dbReference type="EMBL" id="GAH46422.1"/>
    </source>
</evidence>
<name>X1FN71_9ZZZZ</name>
<keyword evidence="2" id="KW-1133">Transmembrane helix</keyword>
<feature type="region of interest" description="Disordered" evidence="1">
    <location>
        <begin position="1"/>
        <end position="31"/>
    </location>
</feature>
<gene>
    <name evidence="3" type="ORF">S03H2_17382</name>
</gene>
<dbReference type="EMBL" id="BARU01008962">
    <property type="protein sequence ID" value="GAH46422.1"/>
    <property type="molecule type" value="Genomic_DNA"/>
</dbReference>
<feature type="transmembrane region" description="Helical" evidence="2">
    <location>
        <begin position="54"/>
        <end position="72"/>
    </location>
</feature>
<reference evidence="3" key="1">
    <citation type="journal article" date="2014" name="Front. Microbiol.">
        <title>High frequency of phylogenetically diverse reductive dehalogenase-homologous genes in deep subseafloor sedimentary metagenomes.</title>
        <authorList>
            <person name="Kawai M."/>
            <person name="Futagami T."/>
            <person name="Toyoda A."/>
            <person name="Takaki Y."/>
            <person name="Nishi S."/>
            <person name="Hori S."/>
            <person name="Arai W."/>
            <person name="Tsubouchi T."/>
            <person name="Morono Y."/>
            <person name="Uchiyama I."/>
            <person name="Ito T."/>
            <person name="Fujiyama A."/>
            <person name="Inagaki F."/>
            <person name="Takami H."/>
        </authorList>
    </citation>
    <scope>NUCLEOTIDE SEQUENCE</scope>
    <source>
        <strain evidence="3">Expedition CK06-06</strain>
    </source>
</reference>
<sequence>MPEGETEEGIGEEEEEEEEEEEKEEEAEEKPLGEIFATEGFLAAIGAMPFNLKVILIIFGIIIIGLVILRLIRKRRFRKIRT</sequence>
<evidence type="ECO:0000256" key="1">
    <source>
        <dbReference type="SAM" id="MobiDB-lite"/>
    </source>
</evidence>
<accession>X1FN71</accession>
<proteinExistence type="predicted"/>
<keyword evidence="2" id="KW-0812">Transmembrane</keyword>
<keyword evidence="2" id="KW-0472">Membrane</keyword>
<organism evidence="3">
    <name type="scientific">marine sediment metagenome</name>
    <dbReference type="NCBI Taxonomy" id="412755"/>
    <lineage>
        <taxon>unclassified sequences</taxon>
        <taxon>metagenomes</taxon>
        <taxon>ecological metagenomes</taxon>
    </lineage>
</organism>
<dbReference type="AlphaFoldDB" id="X1FN71"/>
<feature type="compositionally biased region" description="Acidic residues" evidence="1">
    <location>
        <begin position="1"/>
        <end position="28"/>
    </location>
</feature>
<protein>
    <submittedName>
        <fullName evidence="3">Uncharacterized protein</fullName>
    </submittedName>
</protein>
<comment type="caution">
    <text evidence="3">The sequence shown here is derived from an EMBL/GenBank/DDBJ whole genome shotgun (WGS) entry which is preliminary data.</text>
</comment>
<evidence type="ECO:0000256" key="2">
    <source>
        <dbReference type="SAM" id="Phobius"/>
    </source>
</evidence>